<evidence type="ECO:0000259" key="1">
    <source>
        <dbReference type="Pfam" id="PF13614"/>
    </source>
</evidence>
<dbReference type="Proteomes" id="UP000298058">
    <property type="component" value="Unassembled WGS sequence"/>
</dbReference>
<name>A0A4R9M5I0_9LEPT</name>
<dbReference type="InterPro" id="IPR027417">
    <property type="entry name" value="P-loop_NTPase"/>
</dbReference>
<comment type="caution">
    <text evidence="2">The sequence shown here is derived from an EMBL/GenBank/DDBJ whole genome shotgun (WGS) entry which is preliminary data.</text>
</comment>
<gene>
    <name evidence="2" type="ORF">EHS15_00085</name>
</gene>
<protein>
    <recommendedName>
        <fullName evidence="1">AAA domain-containing protein</fullName>
    </recommendedName>
</protein>
<dbReference type="Pfam" id="PF13614">
    <property type="entry name" value="AAA_31"/>
    <property type="match status" value="1"/>
</dbReference>
<dbReference type="SUPFAM" id="SSF52540">
    <property type="entry name" value="P-loop containing nucleoside triphosphate hydrolases"/>
    <property type="match status" value="1"/>
</dbReference>
<dbReference type="InterPro" id="IPR025669">
    <property type="entry name" value="AAA_dom"/>
</dbReference>
<sequence length="437" mass="49247">MAAGKNQKFQSIIEYLQTNGKESEIDSRLVEPFLNFLGFPKEEFKSHPSGDTRKEADFVAYLDGAPYIVVESKSNSINLSDFSLDSYKKAKFQLYGYLKSDKFNAAKFGVLLNGKNIQVFQRKDNLIFPLTPILSFGKQADKVFNDLKKILKKPQSNIPEHKTAIITVYNNKGGVGKTVTVGNLGGVLANMGKRVLLVDLDPQQRDLSDSFKLGNIASHTSIFDVLFDAKIEKAISAKKINSNLYIIPGDERFDDPNHSAKKVTASIVKKFRKVLEGFGKKGLFDYILIDCPTNWSFFSKSGVSVADAVLIPVNYQAAQAIHNAVQVLDKFIPEVWKERSGNGPEILSILFNNAYTDKTSEKHFEEVRKDEIRKLTKGKWYSDLFESNVEIKHYHEISTQLFLYINEAGPSPLTVRKPHSKISQEYEQVAKKLLELT</sequence>
<keyword evidence="3" id="KW-1185">Reference proteome</keyword>
<dbReference type="OrthoDB" id="9773088at2"/>
<dbReference type="RefSeq" id="WP_135758492.1">
    <property type="nucleotide sequence ID" value="NZ_RQHW01000002.1"/>
</dbReference>
<accession>A0A4R9M5I0</accession>
<evidence type="ECO:0000313" key="2">
    <source>
        <dbReference type="EMBL" id="TGN20957.1"/>
    </source>
</evidence>
<dbReference type="EMBL" id="RQHW01000002">
    <property type="protein sequence ID" value="TGN20957.1"/>
    <property type="molecule type" value="Genomic_DNA"/>
</dbReference>
<evidence type="ECO:0000313" key="3">
    <source>
        <dbReference type="Proteomes" id="UP000298058"/>
    </source>
</evidence>
<dbReference type="Gene3D" id="3.40.50.300">
    <property type="entry name" value="P-loop containing nucleotide triphosphate hydrolases"/>
    <property type="match status" value="1"/>
</dbReference>
<proteinExistence type="predicted"/>
<dbReference type="CDD" id="cd02042">
    <property type="entry name" value="ParAB_family"/>
    <property type="match status" value="1"/>
</dbReference>
<dbReference type="AlphaFoldDB" id="A0A4R9M5I0"/>
<dbReference type="InterPro" id="IPR050678">
    <property type="entry name" value="DNA_Partitioning_ATPase"/>
</dbReference>
<dbReference type="PANTHER" id="PTHR13696">
    <property type="entry name" value="P-LOOP CONTAINING NUCLEOSIDE TRIPHOSPHATE HYDROLASE"/>
    <property type="match status" value="1"/>
</dbReference>
<organism evidence="2 3">
    <name type="scientific">Leptospira idonii</name>
    <dbReference type="NCBI Taxonomy" id="1193500"/>
    <lineage>
        <taxon>Bacteria</taxon>
        <taxon>Pseudomonadati</taxon>
        <taxon>Spirochaetota</taxon>
        <taxon>Spirochaetia</taxon>
        <taxon>Leptospirales</taxon>
        <taxon>Leptospiraceae</taxon>
        <taxon>Leptospira</taxon>
    </lineage>
</organism>
<reference evidence="2" key="1">
    <citation type="journal article" date="2019" name="PLoS Negl. Trop. Dis.">
        <title>Revisiting the worldwide diversity of Leptospira species in the environment.</title>
        <authorList>
            <person name="Vincent A.T."/>
            <person name="Schiettekatte O."/>
            <person name="Bourhy P."/>
            <person name="Veyrier F.J."/>
            <person name="Picardeau M."/>
        </authorList>
    </citation>
    <scope>NUCLEOTIDE SEQUENCE [LARGE SCALE GENOMIC DNA]</scope>
    <source>
        <strain evidence="2">201300427</strain>
    </source>
</reference>
<feature type="domain" description="AAA" evidence="1">
    <location>
        <begin position="164"/>
        <end position="324"/>
    </location>
</feature>
<dbReference type="PANTHER" id="PTHR13696:SF52">
    <property type="entry name" value="PARA FAMILY PROTEIN CT_582"/>
    <property type="match status" value="1"/>
</dbReference>